<comment type="similarity">
    <text evidence="4">Belongs to the DNA mismatch repair MutS family. Archaeal Muts2 subfamily.</text>
</comment>
<dbReference type="GO" id="GO:0030983">
    <property type="term" value="F:mismatched DNA binding"/>
    <property type="evidence" value="ECO:0007669"/>
    <property type="project" value="InterPro"/>
</dbReference>
<proteinExistence type="inferred from homology"/>
<keyword evidence="3 4" id="KW-0238">DNA-binding</keyword>
<dbReference type="GO" id="GO:0004519">
    <property type="term" value="F:endonuclease activity"/>
    <property type="evidence" value="ECO:0007669"/>
    <property type="project" value="UniProtKB-KW"/>
</dbReference>
<dbReference type="InterPro" id="IPR027417">
    <property type="entry name" value="P-loop_NTPase"/>
</dbReference>
<dbReference type="EMBL" id="DRTU01000233">
    <property type="protein sequence ID" value="HHI00931.1"/>
    <property type="molecule type" value="Genomic_DNA"/>
</dbReference>
<comment type="caution">
    <text evidence="7">The sequence shown here is derived from an EMBL/GenBank/DDBJ whole genome shotgun (WGS) entry which is preliminary data.</text>
</comment>
<dbReference type="InterPro" id="IPR045076">
    <property type="entry name" value="MutS"/>
</dbReference>
<dbReference type="GO" id="GO:0140664">
    <property type="term" value="F:ATP-dependent DNA damage sensor activity"/>
    <property type="evidence" value="ECO:0007669"/>
    <property type="project" value="InterPro"/>
</dbReference>
<comment type="function">
    <text evidence="4">Has ATPase and non-specific DNA-binding activities.</text>
</comment>
<evidence type="ECO:0000256" key="3">
    <source>
        <dbReference type="ARBA" id="ARBA00023125"/>
    </source>
</evidence>
<evidence type="ECO:0000259" key="6">
    <source>
        <dbReference type="SMART" id="SM00534"/>
    </source>
</evidence>
<dbReference type="FunFam" id="3.40.50.300:FF:002865">
    <property type="entry name" value="DNA-binding protein MutS2"/>
    <property type="match status" value="1"/>
</dbReference>
<protein>
    <recommendedName>
        <fullName evidence="4">DNA-binding protein MutS2</fullName>
    </recommendedName>
</protein>
<dbReference type="SMART" id="SM00534">
    <property type="entry name" value="MUTSac"/>
    <property type="match status" value="1"/>
</dbReference>
<dbReference type="PIRSF" id="PIRSF029254">
    <property type="entry name" value="MutS_C_archaeal"/>
    <property type="match status" value="1"/>
</dbReference>
<reference evidence="7" key="1">
    <citation type="journal article" date="2020" name="mSystems">
        <title>Genome- and Community-Level Interaction Insights into Carbon Utilization and Element Cycling Functions of Hydrothermarchaeota in Hydrothermal Sediment.</title>
        <authorList>
            <person name="Zhou Z."/>
            <person name="Liu Y."/>
            <person name="Xu W."/>
            <person name="Pan J."/>
            <person name="Luo Z.H."/>
            <person name="Li M."/>
        </authorList>
    </citation>
    <scope>NUCLEOTIDE SEQUENCE [LARGE SCALE GENOMIC DNA]</scope>
    <source>
        <strain evidence="7">HyVt-93</strain>
    </source>
</reference>
<dbReference type="InterPro" id="IPR012401">
    <property type="entry name" value="DNA-bd_MutS2_arc"/>
</dbReference>
<dbReference type="Proteomes" id="UP000886217">
    <property type="component" value="Unassembled WGS sequence"/>
</dbReference>
<dbReference type="HAMAP" id="MF_00971">
    <property type="entry name" value="MutS2_archaea"/>
    <property type="match status" value="1"/>
</dbReference>
<gene>
    <name evidence="4" type="primary">mutS2</name>
    <name evidence="7" type="ORF">ENL40_05630</name>
</gene>
<keyword evidence="4" id="KW-0378">Hydrolase</keyword>
<keyword evidence="1 4" id="KW-0547">Nucleotide-binding</keyword>
<dbReference type="GO" id="GO:0006298">
    <property type="term" value="P:mismatch repair"/>
    <property type="evidence" value="ECO:0007669"/>
    <property type="project" value="InterPro"/>
</dbReference>
<dbReference type="Gene3D" id="3.40.50.300">
    <property type="entry name" value="P-loop containing nucleotide triphosphate hydrolases"/>
    <property type="match status" value="1"/>
</dbReference>
<feature type="binding site" evidence="4">
    <location>
        <begin position="383"/>
        <end position="390"/>
    </location>
    <ligand>
        <name>ATP</name>
        <dbReference type="ChEBI" id="CHEBI:30616"/>
    </ligand>
</feature>
<evidence type="ECO:0000256" key="1">
    <source>
        <dbReference type="ARBA" id="ARBA00022741"/>
    </source>
</evidence>
<dbReference type="AlphaFoldDB" id="A0A7C5P6X8"/>
<dbReference type="SUPFAM" id="SSF52540">
    <property type="entry name" value="P-loop containing nucleoside triphosphate hydrolases"/>
    <property type="match status" value="1"/>
</dbReference>
<keyword evidence="7" id="KW-0255">Endonuclease</keyword>
<dbReference type="Pfam" id="PF00488">
    <property type="entry name" value="MutS_V"/>
    <property type="match status" value="1"/>
</dbReference>
<feature type="domain" description="DNA mismatch repair proteins mutS family" evidence="6">
    <location>
        <begin position="376"/>
        <end position="564"/>
    </location>
</feature>
<keyword evidence="2 4" id="KW-0067">ATP-binding</keyword>
<dbReference type="InterPro" id="IPR000432">
    <property type="entry name" value="DNA_mismatch_repair_MutS_C"/>
</dbReference>
<keyword evidence="5" id="KW-0175">Coiled coil</keyword>
<evidence type="ECO:0000256" key="2">
    <source>
        <dbReference type="ARBA" id="ARBA00022840"/>
    </source>
</evidence>
<dbReference type="GO" id="GO:0005524">
    <property type="term" value="F:ATP binding"/>
    <property type="evidence" value="ECO:0007669"/>
    <property type="project" value="UniProtKB-UniRule"/>
</dbReference>
<evidence type="ECO:0000313" key="7">
    <source>
        <dbReference type="EMBL" id="HHI00931.1"/>
    </source>
</evidence>
<evidence type="ECO:0000256" key="5">
    <source>
        <dbReference type="SAM" id="Coils"/>
    </source>
</evidence>
<evidence type="ECO:0000256" key="4">
    <source>
        <dbReference type="HAMAP-Rule" id="MF_00971"/>
    </source>
</evidence>
<name>A0A7C5P6X8_THELI</name>
<accession>A0A7C5P6X8</accession>
<keyword evidence="7" id="KW-0540">Nuclease</keyword>
<dbReference type="PANTHER" id="PTHR11361:SF125">
    <property type="entry name" value="DNA-BINDING PROTEIN MUTS2"/>
    <property type="match status" value="1"/>
</dbReference>
<organism evidence="7">
    <name type="scientific">Thermococcus litoralis</name>
    <dbReference type="NCBI Taxonomy" id="2265"/>
    <lineage>
        <taxon>Archaea</taxon>
        <taxon>Methanobacteriati</taxon>
        <taxon>Methanobacteriota</taxon>
        <taxon>Thermococci</taxon>
        <taxon>Thermococcales</taxon>
        <taxon>Thermococcaceae</taxon>
        <taxon>Thermococcus</taxon>
    </lineage>
</organism>
<sequence>MKLNSEAKEIYKGIKNEIKKRIQLRESLAYLEGFSPTSNREEILTRQKYLREKLPKIKAELKFLLSKIKPIRFRKDYLHDRLLVVSEEELERAKALGICDVSLEPEEGYNLILSTTGYGIDVELSISEIAPELYIMPLWENQETLKALADIGRLLDSPSVAEDILIELKKFKEVAKRRELLDNLDEIIRREEQRLNSKIEERLKEFSLTLSGRELLEFLKELKEGNYQAIFSHFSQVENEILEEIRKSEERLAELLNIDVEVFSRENLYPVEVSGEVIEFLRAELEKETKIDSYLISREILRKIKHLLPKLKEEFQRAYELEFLRAVKEFTEGFVFPEIGSGGIGFISGRHLFIENPQPVSYVVGNIANFDGTRGERVVILTGANSGGKTSLLELIAQIAILAHMGLPVPAEKAWVEPLDELFFFKRKRSSYGAGAFETALKVFARSLTKDGKKLILIDEFEAITEPGAAVKIIGELLKIAYEKGFYVVIVSHLGEDLRRELPFARVDGIEAQGLDENLNLIVDRQPKFGKLGKSTPELIVERLAKKKRGKEKEIFERVLNRFKGQCYG</sequence>
<dbReference type="GO" id="GO:0016787">
    <property type="term" value="F:hydrolase activity"/>
    <property type="evidence" value="ECO:0007669"/>
    <property type="project" value="UniProtKB-KW"/>
</dbReference>
<feature type="coiled-coil region" evidence="5">
    <location>
        <begin position="174"/>
        <end position="201"/>
    </location>
</feature>
<dbReference type="PANTHER" id="PTHR11361">
    <property type="entry name" value="DNA MISMATCH REPAIR PROTEIN MUTS FAMILY MEMBER"/>
    <property type="match status" value="1"/>
</dbReference>
<comment type="cofactor">
    <cofactor evidence="4">
        <name>a divalent metal cation</name>
        <dbReference type="ChEBI" id="CHEBI:60240"/>
    </cofactor>
</comment>